<feature type="transmembrane region" description="Helical" evidence="7">
    <location>
        <begin position="423"/>
        <end position="442"/>
    </location>
</feature>
<evidence type="ECO:0000313" key="14">
    <source>
        <dbReference type="Proteomes" id="UP000262712"/>
    </source>
</evidence>
<dbReference type="InterPro" id="IPR006685">
    <property type="entry name" value="MscS_channel_2nd"/>
</dbReference>
<dbReference type="Gene3D" id="3.30.70.100">
    <property type="match status" value="1"/>
</dbReference>
<evidence type="ECO:0000256" key="3">
    <source>
        <dbReference type="ARBA" id="ARBA00022475"/>
    </source>
</evidence>
<evidence type="ECO:0000259" key="10">
    <source>
        <dbReference type="Pfam" id="PF21088"/>
    </source>
</evidence>
<evidence type="ECO:0000256" key="1">
    <source>
        <dbReference type="ARBA" id="ARBA00004651"/>
    </source>
</evidence>
<evidence type="ECO:0000256" key="4">
    <source>
        <dbReference type="ARBA" id="ARBA00022692"/>
    </source>
</evidence>
<dbReference type="InterPro" id="IPR023408">
    <property type="entry name" value="MscS_beta-dom_sf"/>
</dbReference>
<dbReference type="Gene3D" id="2.30.30.60">
    <property type="match status" value="1"/>
</dbReference>
<accession>A0A2G1DF56</accession>
<dbReference type="InterPro" id="IPR011014">
    <property type="entry name" value="MscS_channel_TM-2"/>
</dbReference>
<dbReference type="SUPFAM" id="SSF82689">
    <property type="entry name" value="Mechanosensitive channel protein MscS (YggB), C-terminal domain"/>
    <property type="match status" value="1"/>
</dbReference>
<keyword evidence="3" id="KW-1003">Cell membrane</keyword>
<feature type="transmembrane region" description="Helical" evidence="7">
    <location>
        <begin position="20"/>
        <end position="40"/>
    </location>
</feature>
<comment type="subcellular location">
    <subcellularLocation>
        <location evidence="1">Cell membrane</location>
        <topology evidence="1">Multi-pass membrane protein</topology>
    </subcellularLocation>
</comment>
<dbReference type="Pfam" id="PF21082">
    <property type="entry name" value="MS_channel_3rd"/>
    <property type="match status" value="1"/>
</dbReference>
<evidence type="ECO:0000256" key="5">
    <source>
        <dbReference type="ARBA" id="ARBA00022989"/>
    </source>
</evidence>
<evidence type="ECO:0000313" key="11">
    <source>
        <dbReference type="EMBL" id="AXX93066.1"/>
    </source>
</evidence>
<dbReference type="Proteomes" id="UP000221222">
    <property type="component" value="Unassembled WGS sequence"/>
</dbReference>
<dbReference type="SUPFAM" id="SSF50182">
    <property type="entry name" value="Sm-like ribonucleoproteins"/>
    <property type="match status" value="1"/>
</dbReference>
<feature type="transmembrane region" description="Helical" evidence="7">
    <location>
        <begin position="381"/>
        <end position="402"/>
    </location>
</feature>
<dbReference type="Pfam" id="PF00924">
    <property type="entry name" value="MS_channel_2nd"/>
    <property type="match status" value="1"/>
</dbReference>
<dbReference type="Proteomes" id="UP000262712">
    <property type="component" value="Chromosome"/>
</dbReference>
<gene>
    <name evidence="11" type="ORF">AMOL_2113</name>
    <name evidence="12" type="ORF">CPU12_13035</name>
</gene>
<organism evidence="12 13">
    <name type="scientific">Malaciobacter molluscorum LMG 25693</name>
    <dbReference type="NCBI Taxonomy" id="870501"/>
    <lineage>
        <taxon>Bacteria</taxon>
        <taxon>Pseudomonadati</taxon>
        <taxon>Campylobacterota</taxon>
        <taxon>Epsilonproteobacteria</taxon>
        <taxon>Campylobacterales</taxon>
        <taxon>Arcobacteraceae</taxon>
        <taxon>Malaciobacter</taxon>
    </lineage>
</organism>
<dbReference type="SUPFAM" id="SSF82861">
    <property type="entry name" value="Mechanosensitive channel protein MscS (YggB), transmembrane region"/>
    <property type="match status" value="1"/>
</dbReference>
<evidence type="ECO:0000259" key="8">
    <source>
        <dbReference type="Pfam" id="PF00924"/>
    </source>
</evidence>
<feature type="domain" description="Mechanosensitive ion channel MscS C-terminal" evidence="9">
    <location>
        <begin position="542"/>
        <end position="649"/>
    </location>
</feature>
<keyword evidence="4 7" id="KW-0812">Transmembrane</keyword>
<dbReference type="EMBL" id="NXFY01000028">
    <property type="protein sequence ID" value="PHO16966.1"/>
    <property type="molecule type" value="Genomic_DNA"/>
</dbReference>
<dbReference type="InterPro" id="IPR049278">
    <property type="entry name" value="MS_channel_C"/>
</dbReference>
<evidence type="ECO:0000313" key="12">
    <source>
        <dbReference type="EMBL" id="PHO16966.1"/>
    </source>
</evidence>
<reference evidence="11 14" key="2">
    <citation type="submission" date="2018-08" db="EMBL/GenBank/DDBJ databases">
        <title>Complete genome of the Arcobacter molluscorum type strain LMG 25693.</title>
        <authorList>
            <person name="Miller W.G."/>
            <person name="Yee E."/>
            <person name="Bono J.L."/>
        </authorList>
    </citation>
    <scope>NUCLEOTIDE SEQUENCE [LARGE SCALE GENOMIC DNA]</scope>
    <source>
        <strain evidence="11 14">CECT 7696</strain>
    </source>
</reference>
<reference evidence="12 13" key="1">
    <citation type="submission" date="2017-09" db="EMBL/GenBank/DDBJ databases">
        <title>Arcobacter canalis sp. nov., a new species isolated from a water canal contaminated with urban sewage.</title>
        <authorList>
            <person name="Perez-Cataluna A."/>
            <person name="Salas-Masso N."/>
            <person name="Figueras M.J."/>
        </authorList>
    </citation>
    <scope>NUCLEOTIDE SEQUENCE [LARGE SCALE GENOMIC DNA]</scope>
    <source>
        <strain evidence="12 13">F98-3</strain>
    </source>
</reference>
<keyword evidence="13" id="KW-1185">Reference proteome</keyword>
<keyword evidence="6 7" id="KW-0472">Membrane</keyword>
<feature type="domain" description="Mechanosensitive ion channel MscS" evidence="8">
    <location>
        <begin position="468"/>
        <end position="535"/>
    </location>
</feature>
<dbReference type="KEGG" id="amol:AMOL_2113"/>
<proteinExistence type="inferred from homology"/>
<name>A0A2G1DF56_9BACT</name>
<feature type="domain" description="Mechanosensitive ion channel transmembrane helices 2/3" evidence="10">
    <location>
        <begin position="427"/>
        <end position="467"/>
    </location>
</feature>
<dbReference type="InterPro" id="IPR045042">
    <property type="entry name" value="YnaI-like"/>
</dbReference>
<evidence type="ECO:0000256" key="6">
    <source>
        <dbReference type="ARBA" id="ARBA00023136"/>
    </source>
</evidence>
<dbReference type="GO" id="GO:0005886">
    <property type="term" value="C:plasma membrane"/>
    <property type="evidence" value="ECO:0007669"/>
    <property type="project" value="UniProtKB-SubCell"/>
</dbReference>
<dbReference type="AlphaFoldDB" id="A0A2G1DF56"/>
<evidence type="ECO:0000313" key="13">
    <source>
        <dbReference type="Proteomes" id="UP000221222"/>
    </source>
</evidence>
<evidence type="ECO:0000259" key="9">
    <source>
        <dbReference type="Pfam" id="PF21082"/>
    </source>
</evidence>
<sequence length="662" mass="77021">MYNFIIIIIITKGYIIKTKFLKLIILSTLTINLFANMTLYNTVSNSNNSVKQQLQQTNNIVKDNITEDSNDPMTNSSNHEIDYYDLGIIIKLVQSKNFNNQDSKQVEEVEDEIKKITKNINDEVFYPFNNTQYQNELRYLNSKININSKYDNNLAVSRDMLKISILENRKNFADTINSIIDGKNSFKDKKYFVTLLKEQIKRLKKIDIKPFEKEYNEVITQTDPITTAFKDSFITLKSQLKAHSIIYNYLKTNMNEYRPSNFILDDLSLKYVIKKIDSNKYIKHVSETLDYYFHISIGKIVILLIILFIFMIINKKILPFLTKLFNKKLSKKIKTLNISILDIIPDSFRITMSLIIYLFSIQVSLILLIEDANLINKLIPWFNTTYLALFSFMFYRILTNYINESSDKIFNQYPNMRKEMVDFILRIIKILILIFVLLFLLVQLGFDIKAIIASLGIGGIAVALAAKDTLSNFFGSLNIITDNSFSQGDWIKAGNVEGTVVDIRMRTTRIRTFDNGMITIPNAELANLAILNWSKRVIGRRIKMIINITYDSKMSDIQNLVVDIRDMLQNHSEIATSKLHIDKKPYLLKKEDLIGIKNNLLVYIDEYSSSSIDILVYCFSRSPNWEDWLETKQDVIVQISKLVEKNNCKFAFPTQTIYIEKE</sequence>
<dbReference type="InterPro" id="IPR010920">
    <property type="entry name" value="LSM_dom_sf"/>
</dbReference>
<comment type="similarity">
    <text evidence="2">Belongs to the MscS (TC 1.A.23) family.</text>
</comment>
<evidence type="ECO:0000256" key="2">
    <source>
        <dbReference type="ARBA" id="ARBA00008017"/>
    </source>
</evidence>
<protein>
    <submittedName>
        <fullName evidence="11">Mechanosensitive ion channel family protein</fullName>
    </submittedName>
</protein>
<dbReference type="PANTHER" id="PTHR43634">
    <property type="entry name" value="OW CONDUCTANCE MECHANOSENSITIVE CHANNEL"/>
    <property type="match status" value="1"/>
</dbReference>
<feature type="transmembrane region" description="Helical" evidence="7">
    <location>
        <begin position="291"/>
        <end position="313"/>
    </location>
</feature>
<feature type="transmembrane region" description="Helical" evidence="7">
    <location>
        <begin position="350"/>
        <end position="369"/>
    </location>
</feature>
<dbReference type="Pfam" id="PF21088">
    <property type="entry name" value="MS_channel_1st"/>
    <property type="match status" value="1"/>
</dbReference>
<dbReference type="Gene3D" id="1.10.287.1260">
    <property type="match status" value="1"/>
</dbReference>
<evidence type="ECO:0000256" key="7">
    <source>
        <dbReference type="SAM" id="Phobius"/>
    </source>
</evidence>
<dbReference type="PANTHER" id="PTHR43634:SF2">
    <property type="entry name" value="LOW CONDUCTANCE MECHANOSENSITIVE CHANNEL YNAI"/>
    <property type="match status" value="1"/>
</dbReference>
<dbReference type="InterPro" id="IPR011066">
    <property type="entry name" value="MscS_channel_C_sf"/>
</dbReference>
<dbReference type="InterPro" id="IPR049142">
    <property type="entry name" value="MS_channel_1st"/>
</dbReference>
<dbReference type="GO" id="GO:0008381">
    <property type="term" value="F:mechanosensitive monoatomic ion channel activity"/>
    <property type="evidence" value="ECO:0007669"/>
    <property type="project" value="UniProtKB-ARBA"/>
</dbReference>
<dbReference type="EMBL" id="CP032098">
    <property type="protein sequence ID" value="AXX93066.1"/>
    <property type="molecule type" value="Genomic_DNA"/>
</dbReference>
<dbReference type="PROSITE" id="PS01246">
    <property type="entry name" value="UPF0003"/>
    <property type="match status" value="1"/>
</dbReference>
<dbReference type="InterPro" id="IPR006686">
    <property type="entry name" value="MscS_channel_CS"/>
</dbReference>
<keyword evidence="5 7" id="KW-1133">Transmembrane helix</keyword>